<proteinExistence type="predicted"/>
<keyword evidence="1" id="KW-1133">Transmembrane helix</keyword>
<sequence length="124" mass="14038">MANKQAPRNVRSTSARSSLMIAFSLMVVGLVGVVAASIYSDFILLFAFVEVTSVSMFFILILSLIPAYFPDKMNVESIFYCGLGKEPYMSSDRVYRPNVPLLNTAYDHDWDRYYDAKSVKVEKK</sequence>
<protein>
    <submittedName>
        <fullName evidence="2">Uncharacterized protein</fullName>
    </submittedName>
</protein>
<reference evidence="2" key="1">
    <citation type="journal article" date="2020" name="mSystems">
        <title>Genome- and Community-Level Interaction Insights into Carbon Utilization and Element Cycling Functions of Hydrothermarchaeota in Hydrothermal Sediment.</title>
        <authorList>
            <person name="Zhou Z."/>
            <person name="Liu Y."/>
            <person name="Xu W."/>
            <person name="Pan J."/>
            <person name="Luo Z.H."/>
            <person name="Li M."/>
        </authorList>
    </citation>
    <scope>NUCLEOTIDE SEQUENCE [LARGE SCALE GENOMIC DNA]</scope>
    <source>
        <strain evidence="2">SpSt-468</strain>
    </source>
</reference>
<keyword evidence="1" id="KW-0812">Transmembrane</keyword>
<comment type="caution">
    <text evidence="2">The sequence shown here is derived from an EMBL/GenBank/DDBJ whole genome shotgun (WGS) entry which is preliminary data.</text>
</comment>
<evidence type="ECO:0000256" key="1">
    <source>
        <dbReference type="SAM" id="Phobius"/>
    </source>
</evidence>
<name>A0A7C3F4D0_9CREN</name>
<dbReference type="AlphaFoldDB" id="A0A7C3F4D0"/>
<keyword evidence="1" id="KW-0472">Membrane</keyword>
<evidence type="ECO:0000313" key="2">
    <source>
        <dbReference type="EMBL" id="HFK20526.1"/>
    </source>
</evidence>
<feature type="transmembrane region" description="Helical" evidence="1">
    <location>
        <begin position="45"/>
        <end position="69"/>
    </location>
</feature>
<accession>A0A7C3F4D0</accession>
<dbReference type="EMBL" id="DSTX01000007">
    <property type="protein sequence ID" value="HFK20526.1"/>
    <property type="molecule type" value="Genomic_DNA"/>
</dbReference>
<gene>
    <name evidence="2" type="ORF">ENS19_04505</name>
</gene>
<organism evidence="2">
    <name type="scientific">Candidatus Methanomethylicus mesodigestus</name>
    <dbReference type="NCBI Taxonomy" id="1867258"/>
    <lineage>
        <taxon>Archaea</taxon>
        <taxon>Thermoproteota</taxon>
        <taxon>Methanosuratincolia</taxon>
        <taxon>Candidatus Methanomethylicales</taxon>
        <taxon>Candidatus Methanomethylicaceae</taxon>
        <taxon>Candidatus Methanomethylicus</taxon>
    </lineage>
</organism>
<feature type="transmembrane region" description="Helical" evidence="1">
    <location>
        <begin position="21"/>
        <end position="39"/>
    </location>
</feature>